<dbReference type="GO" id="GO:0042254">
    <property type="term" value="P:ribosome biogenesis"/>
    <property type="evidence" value="ECO:0007669"/>
    <property type="project" value="InterPro"/>
</dbReference>
<dbReference type="InterPro" id="IPR031389">
    <property type="entry name" value="RBIS"/>
</dbReference>
<dbReference type="Pfam" id="PF15679">
    <property type="entry name" value="DUF4665"/>
    <property type="match status" value="1"/>
</dbReference>
<reference evidence="2 3" key="1">
    <citation type="journal article" date="2011" name="Nature">
        <title>A high-resolution map of human evolutionary constraint using 29 mammals.</title>
        <authorList>
            <person name="Lindblad-Toh K."/>
            <person name="Garber M."/>
            <person name="Zuk O."/>
            <person name="Lin M.F."/>
            <person name="Parker B.J."/>
            <person name="Washietl S."/>
            <person name="Kheradpour P."/>
            <person name="Ernst J."/>
            <person name="Jordan G."/>
            <person name="Mauceli E."/>
            <person name="Ward L.D."/>
            <person name="Lowe C.B."/>
            <person name="Holloway A.K."/>
            <person name="Clamp M."/>
            <person name="Gnerre S."/>
            <person name="Alfoldi J."/>
            <person name="Beal K."/>
            <person name="Chang J."/>
            <person name="Clawson H."/>
            <person name="Cuff J."/>
            <person name="Di Palma F."/>
            <person name="Fitzgerald S."/>
            <person name="Flicek P."/>
            <person name="Guttman M."/>
            <person name="Hubisz M.J."/>
            <person name="Jaffe D.B."/>
            <person name="Jungreis I."/>
            <person name="Kent W.J."/>
            <person name="Kostka D."/>
            <person name="Lara M."/>
            <person name="Martins A.L."/>
            <person name="Massingham T."/>
            <person name="Moltke I."/>
            <person name="Raney B.J."/>
            <person name="Rasmussen M.D."/>
            <person name="Robinson J."/>
            <person name="Stark A."/>
            <person name="Vilella A.J."/>
            <person name="Wen J."/>
            <person name="Xie X."/>
            <person name="Zody M.C."/>
            <person name="Baldwin J."/>
            <person name="Bloom T."/>
            <person name="Chin C.W."/>
            <person name="Heiman D."/>
            <person name="Nicol R."/>
            <person name="Nusbaum C."/>
            <person name="Young S."/>
            <person name="Wilkinson J."/>
            <person name="Worley K.C."/>
            <person name="Kovar C.L."/>
            <person name="Muzny D.M."/>
            <person name="Gibbs R.A."/>
            <person name="Cree A."/>
            <person name="Dihn H.H."/>
            <person name="Fowler G."/>
            <person name="Jhangiani S."/>
            <person name="Joshi V."/>
            <person name="Lee S."/>
            <person name="Lewis L.R."/>
            <person name="Nazareth L.V."/>
            <person name="Okwuonu G."/>
            <person name="Santibanez J."/>
            <person name="Warren W.C."/>
            <person name="Mardis E.R."/>
            <person name="Weinstock G.M."/>
            <person name="Wilson R.K."/>
            <person name="Delehaunty K."/>
            <person name="Dooling D."/>
            <person name="Fronik C."/>
            <person name="Fulton L."/>
            <person name="Fulton B."/>
            <person name="Graves T."/>
            <person name="Minx P."/>
            <person name="Sodergren E."/>
            <person name="Birney E."/>
            <person name="Margulies E.H."/>
            <person name="Herrero J."/>
            <person name="Green E.D."/>
            <person name="Haussler D."/>
            <person name="Siepel A."/>
            <person name="Goldman N."/>
            <person name="Pollard K.S."/>
            <person name="Pedersen J.S."/>
            <person name="Lander E.S."/>
            <person name="Kellis M."/>
        </authorList>
    </citation>
    <scope>NUCLEOTIDE SEQUENCE [LARGE SCALE GENOMIC DNA]</scope>
    <source>
        <strain evidence="2 3">Thorbecke inbred</strain>
    </source>
</reference>
<reference evidence="2" key="2">
    <citation type="submission" date="2025-08" db="UniProtKB">
        <authorList>
            <consortium name="Ensembl"/>
        </authorList>
    </citation>
    <scope>IDENTIFICATION</scope>
    <source>
        <strain evidence="2">Thorbecke</strain>
    </source>
</reference>
<accession>A0A5F9D055</accession>
<evidence type="ECO:0000256" key="1">
    <source>
        <dbReference type="SAM" id="MobiDB-lite"/>
    </source>
</evidence>
<evidence type="ECO:0000313" key="2">
    <source>
        <dbReference type="Ensembl" id="ENSOCUP00000039108.1"/>
    </source>
</evidence>
<dbReference type="InParanoid" id="A0A5F9D055"/>
<dbReference type="PANTHER" id="PTHR35544">
    <property type="entry name" value="RIBOSOMAL BIOGENESIS FACTOR"/>
    <property type="match status" value="1"/>
</dbReference>
<sequence length="81" mass="9327">LTTNKNKLRQKPRNVLHIVSQKDFKAKNKAILVTTNLEIKIANEDKVKSEKTFMDTQKESAHYSRGPSLEPLHKKLTPPNF</sequence>
<evidence type="ECO:0000313" key="3">
    <source>
        <dbReference type="Proteomes" id="UP000001811"/>
    </source>
</evidence>
<dbReference type="GO" id="GO:0005730">
    <property type="term" value="C:nucleolus"/>
    <property type="evidence" value="ECO:0007669"/>
    <property type="project" value="TreeGrafter"/>
</dbReference>
<protein>
    <submittedName>
        <fullName evidence="2">Uncharacterized protein</fullName>
    </submittedName>
</protein>
<dbReference type="PANTHER" id="PTHR35544:SF4">
    <property type="entry name" value="RIBOSOMAL BIOGENESIS FACTOR"/>
    <property type="match status" value="1"/>
</dbReference>
<keyword evidence="3" id="KW-1185">Reference proteome</keyword>
<dbReference type="Proteomes" id="UP000001811">
    <property type="component" value="Chromosome 5"/>
</dbReference>
<reference evidence="2" key="3">
    <citation type="submission" date="2025-09" db="UniProtKB">
        <authorList>
            <consortium name="Ensembl"/>
        </authorList>
    </citation>
    <scope>IDENTIFICATION</scope>
    <source>
        <strain evidence="2">Thorbecke</strain>
    </source>
</reference>
<feature type="compositionally biased region" description="Basic and acidic residues" evidence="1">
    <location>
        <begin position="52"/>
        <end position="62"/>
    </location>
</feature>
<proteinExistence type="predicted"/>
<name>A0A5F9D055_RABIT</name>
<dbReference type="EMBL" id="AAGW02068229">
    <property type="status" value="NOT_ANNOTATED_CDS"/>
    <property type="molecule type" value="Genomic_DNA"/>
</dbReference>
<organism evidence="2 3">
    <name type="scientific">Oryctolagus cuniculus</name>
    <name type="common">Rabbit</name>
    <dbReference type="NCBI Taxonomy" id="9986"/>
    <lineage>
        <taxon>Eukaryota</taxon>
        <taxon>Metazoa</taxon>
        <taxon>Chordata</taxon>
        <taxon>Craniata</taxon>
        <taxon>Vertebrata</taxon>
        <taxon>Euteleostomi</taxon>
        <taxon>Mammalia</taxon>
        <taxon>Eutheria</taxon>
        <taxon>Euarchontoglires</taxon>
        <taxon>Glires</taxon>
        <taxon>Lagomorpha</taxon>
        <taxon>Leporidae</taxon>
        <taxon>Oryctolagus</taxon>
    </lineage>
</organism>
<feature type="region of interest" description="Disordered" evidence="1">
    <location>
        <begin position="52"/>
        <end position="81"/>
    </location>
</feature>
<dbReference type="Ensembl" id="ENSOCUT00000057844.1">
    <property type="protein sequence ID" value="ENSOCUP00000039108.1"/>
    <property type="gene ID" value="ENSOCUG00000038506.1"/>
</dbReference>
<dbReference type="Bgee" id="ENSOCUG00000038506">
    <property type="expression patterns" value="Expressed in prefrontal cortex and 10 other cell types or tissues"/>
</dbReference>
<dbReference type="AlphaFoldDB" id="A0A5F9D055"/>